<dbReference type="InterPro" id="IPR036735">
    <property type="entry name" value="NGN_dom_sf"/>
</dbReference>
<accession>A0ABN6Z4V9</accession>
<dbReference type="Proteomes" id="UP001305815">
    <property type="component" value="Chromosome"/>
</dbReference>
<dbReference type="SUPFAM" id="SSF82679">
    <property type="entry name" value="N-utilization substance G protein NusG, N-terminal domain"/>
    <property type="match status" value="1"/>
</dbReference>
<keyword evidence="1" id="KW-0804">Transcription</keyword>
<evidence type="ECO:0000256" key="1">
    <source>
        <dbReference type="ARBA" id="ARBA00023163"/>
    </source>
</evidence>
<proteinExistence type="predicted"/>
<dbReference type="RefSeq" id="WP_316265169.1">
    <property type="nucleotide sequence ID" value="NZ_AP027742.1"/>
</dbReference>
<dbReference type="InterPro" id="IPR006645">
    <property type="entry name" value="NGN-like_dom"/>
</dbReference>
<evidence type="ECO:0000313" key="3">
    <source>
        <dbReference type="EMBL" id="BDZ78161.1"/>
    </source>
</evidence>
<evidence type="ECO:0000313" key="4">
    <source>
        <dbReference type="Proteomes" id="UP001305815"/>
    </source>
</evidence>
<dbReference type="Pfam" id="PF02357">
    <property type="entry name" value="NusG"/>
    <property type="match status" value="1"/>
</dbReference>
<sequence>MWYVIQTTTGQEEILVEMMRKILTKELYRDCFYIKRECAIKQKSSWEICQKALFPGYVFIDTEFPKELYYELKNVPKLTKLLKNEEEVFLKVEEEEERFLENIQSEGHLVRRSLVKLDEEKQIVAAEGAVGKYFEYIIKQRIRKRYVLIRQQFLGKDREIILGIRLEDDPEGKR</sequence>
<gene>
    <name evidence="3" type="ORF">Lac1_23440</name>
</gene>
<reference evidence="4" key="1">
    <citation type="journal article" date="2023" name="Int. J. Syst. Evol. Microbiol.">
        <title>Claveliimonas bilis gen. nov., sp. nov., deoxycholic acid-producing bacteria isolated from human faeces, and reclassification of Sellimonas monacensis Zenner et al. 2021 as Claveliimonas monacensis comb. nov.</title>
        <authorList>
            <person name="Hisatomi A."/>
            <person name="Kastawa N.W.E.P.G."/>
            <person name="Song I."/>
            <person name="Ohkuma M."/>
            <person name="Fukiya S."/>
            <person name="Sakamoto M."/>
        </authorList>
    </citation>
    <scope>NUCLEOTIDE SEQUENCE [LARGE SCALE GENOMIC DNA]</scope>
    <source>
        <strain evidence="4">12BBH14</strain>
    </source>
</reference>
<keyword evidence="4" id="KW-1185">Reference proteome</keyword>
<name>A0ABN6Z4V9_9FIRM</name>
<protein>
    <recommendedName>
        <fullName evidence="2">NusG-like N-terminal domain-containing protein</fullName>
    </recommendedName>
</protein>
<evidence type="ECO:0000259" key="2">
    <source>
        <dbReference type="Pfam" id="PF02357"/>
    </source>
</evidence>
<dbReference type="Gene3D" id="3.30.70.940">
    <property type="entry name" value="NusG, N-terminal domain"/>
    <property type="match status" value="1"/>
</dbReference>
<feature type="domain" description="NusG-like N-terminal" evidence="2">
    <location>
        <begin position="2"/>
        <end position="96"/>
    </location>
</feature>
<dbReference type="EMBL" id="AP027742">
    <property type="protein sequence ID" value="BDZ78161.1"/>
    <property type="molecule type" value="Genomic_DNA"/>
</dbReference>
<organism evidence="3 4">
    <name type="scientific">Claveliimonas bilis</name>
    <dbReference type="NCBI Taxonomy" id="3028070"/>
    <lineage>
        <taxon>Bacteria</taxon>
        <taxon>Bacillati</taxon>
        <taxon>Bacillota</taxon>
        <taxon>Clostridia</taxon>
        <taxon>Lachnospirales</taxon>
        <taxon>Lachnospiraceae</taxon>
        <taxon>Claveliimonas</taxon>
    </lineage>
</organism>